<dbReference type="AlphaFoldDB" id="A0A5C2RZJ8"/>
<organism evidence="1 2">
    <name type="scientific">Lentinus tigrinus ALCF2SS1-6</name>
    <dbReference type="NCBI Taxonomy" id="1328759"/>
    <lineage>
        <taxon>Eukaryota</taxon>
        <taxon>Fungi</taxon>
        <taxon>Dikarya</taxon>
        <taxon>Basidiomycota</taxon>
        <taxon>Agaricomycotina</taxon>
        <taxon>Agaricomycetes</taxon>
        <taxon>Polyporales</taxon>
        <taxon>Polyporaceae</taxon>
        <taxon>Lentinus</taxon>
    </lineage>
</organism>
<reference evidence="1" key="1">
    <citation type="journal article" date="2018" name="Genome Biol. Evol.">
        <title>Genomics and development of Lentinus tigrinus, a white-rot wood-decaying mushroom with dimorphic fruiting bodies.</title>
        <authorList>
            <person name="Wu B."/>
            <person name="Xu Z."/>
            <person name="Knudson A."/>
            <person name="Carlson A."/>
            <person name="Chen N."/>
            <person name="Kovaka S."/>
            <person name="LaButti K."/>
            <person name="Lipzen A."/>
            <person name="Pennachio C."/>
            <person name="Riley R."/>
            <person name="Schakwitz W."/>
            <person name="Umezawa K."/>
            <person name="Ohm R.A."/>
            <person name="Grigoriev I.V."/>
            <person name="Nagy L.G."/>
            <person name="Gibbons J."/>
            <person name="Hibbett D."/>
        </authorList>
    </citation>
    <scope>NUCLEOTIDE SEQUENCE [LARGE SCALE GENOMIC DNA]</scope>
    <source>
        <strain evidence="1">ALCF2SS1-6</strain>
    </source>
</reference>
<proteinExistence type="predicted"/>
<accession>A0A5C2RZJ8</accession>
<dbReference type="OrthoDB" id="2752778at2759"/>
<protein>
    <submittedName>
        <fullName evidence="1">Uncharacterized protein</fullName>
    </submittedName>
</protein>
<name>A0A5C2RZJ8_9APHY</name>
<dbReference type="Proteomes" id="UP000313359">
    <property type="component" value="Unassembled WGS sequence"/>
</dbReference>
<evidence type="ECO:0000313" key="2">
    <source>
        <dbReference type="Proteomes" id="UP000313359"/>
    </source>
</evidence>
<sequence>MSDPYIPGQPGCEWMYDIFQEVPRASVQEPVCHYPGTATDEVEVDAFVEHGRPSLWDLHIEEEQSQYIRFDCSFHPDAPSHDQAYSSYEFASGATSYDPPLDPSMFYPIYAIQRGSFLRPANVEQALYQPHSGSYDDAPHVQYTPTSPPLTDYGHSSLTSSQEHAGPQWHEVTGSYAYSTTHLANASGSSSSAVASNSVVVPPLAPASFPSSLMEGPSAVSSRFGSSYAALNYRLGDGYRASELEFTSTSTEAESPWDLCINPDGPSSTFTTPPSSGELLSSVGVFDHRERTTTGPVEESTTVREIEQRPYKRYWMSEPERINYGPHGMMLSTALRRGRGGYRHSDRLAFRNIKMSQKMSIRFLFENHGDYDRQVNVLRVARKKIQQPTYGHLAVCVAKEMERFMRQDKKFSSMYEWDRLVLLHIDLPSKGTLQPRIGVRSM</sequence>
<keyword evidence="2" id="KW-1185">Reference proteome</keyword>
<evidence type="ECO:0000313" key="1">
    <source>
        <dbReference type="EMBL" id="RPD56490.1"/>
    </source>
</evidence>
<dbReference type="EMBL" id="ML122287">
    <property type="protein sequence ID" value="RPD56490.1"/>
    <property type="molecule type" value="Genomic_DNA"/>
</dbReference>
<gene>
    <name evidence="1" type="ORF">L227DRAFT_656092</name>
</gene>